<evidence type="ECO:0000313" key="4">
    <source>
        <dbReference type="EMBL" id="KAK7250151.1"/>
    </source>
</evidence>
<comment type="function">
    <text evidence="2">The branched-chain alpha-keto dehydrogenase complex catalyzes the overall conversion of alpha-keto acids to acyl-CoA and CO(2). It contains multiple copies of three enzymatic components: branched-chain alpha-keto acid decarboxylase (E1), lipoamide acyltransferase (E2) and lipoamide dehydrogenase (E3).</text>
</comment>
<dbReference type="PANTHER" id="PTHR43380">
    <property type="entry name" value="2-OXOISOVALERATE DEHYDROGENASE SUBUNIT ALPHA, MITOCHONDRIAL"/>
    <property type="match status" value="1"/>
</dbReference>
<dbReference type="Proteomes" id="UP001363151">
    <property type="component" value="Unassembled WGS sequence"/>
</dbReference>
<feature type="domain" description="Dehydrogenase E1 component" evidence="3">
    <location>
        <begin position="116"/>
        <end position="415"/>
    </location>
</feature>
<keyword evidence="2" id="KW-0786">Thiamine pyrophosphate</keyword>
<dbReference type="SUPFAM" id="SSF52518">
    <property type="entry name" value="Thiamin diphosphate-binding fold (THDP-binding)"/>
    <property type="match status" value="1"/>
</dbReference>
<evidence type="ECO:0000256" key="2">
    <source>
        <dbReference type="RuleBase" id="RU365014"/>
    </source>
</evidence>
<reference evidence="4 5" key="1">
    <citation type="submission" date="2024-03" db="EMBL/GenBank/DDBJ databases">
        <title>Aureococcus anophagefferens CCMP1851 and Kratosvirus quantuckense: Draft genome of a second virus-susceptible host strain in the model system.</title>
        <authorList>
            <person name="Chase E."/>
            <person name="Truchon A.R."/>
            <person name="Schepens W."/>
            <person name="Wilhelm S.W."/>
        </authorList>
    </citation>
    <scope>NUCLEOTIDE SEQUENCE [LARGE SCALE GENOMIC DNA]</scope>
    <source>
        <strain evidence="4 5">CCMP1851</strain>
    </source>
</reference>
<dbReference type="PANTHER" id="PTHR43380:SF1">
    <property type="entry name" value="2-OXOISOVALERATE DEHYDROGENASE SUBUNIT ALPHA, MITOCHONDRIAL"/>
    <property type="match status" value="1"/>
</dbReference>
<dbReference type="Pfam" id="PF00676">
    <property type="entry name" value="E1_dh"/>
    <property type="match status" value="1"/>
</dbReference>
<comment type="catalytic activity">
    <reaction evidence="2">
        <text>N(6)-[(R)-lipoyl]-L-lysyl-[protein] + 3-methyl-2-oxobutanoate + H(+) = N(6)-[(R)-S(8)-2-methylpropanoyldihydrolipoyl]-L-lysyl-[protein] + CO2</text>
        <dbReference type="Rhea" id="RHEA:13457"/>
        <dbReference type="Rhea" id="RHEA-COMP:10474"/>
        <dbReference type="Rhea" id="RHEA-COMP:10497"/>
        <dbReference type="ChEBI" id="CHEBI:11851"/>
        <dbReference type="ChEBI" id="CHEBI:15378"/>
        <dbReference type="ChEBI" id="CHEBI:16526"/>
        <dbReference type="ChEBI" id="CHEBI:83099"/>
        <dbReference type="ChEBI" id="CHEBI:83142"/>
        <dbReference type="EC" id="1.2.4.4"/>
    </reaction>
</comment>
<dbReference type="InterPro" id="IPR001017">
    <property type="entry name" value="DH_E1"/>
</dbReference>
<dbReference type="InterPro" id="IPR029061">
    <property type="entry name" value="THDP-binding"/>
</dbReference>
<protein>
    <recommendedName>
        <fullName evidence="2">2-oxoisovalerate dehydrogenase subunit alpha</fullName>
        <ecNumber evidence="2">1.2.4.4</ecNumber>
    </recommendedName>
    <alternativeName>
        <fullName evidence="2">Branched-chain alpha-keto acid dehydrogenase E1 component alpha chain</fullName>
    </alternativeName>
</protein>
<sequence length="446" mass="47900">MLIGGAIARRARRATAAAANLRRNLASQAAAANAAPPAGEDVDEALRSALAFDYAKGLPFVSDLDDAWFSGRAAFPRPLPMFRLLDPEVPGALAAGAEERAATAAADEFLCRRMYETMVTLQALDDVFYHAQRQGRMSFYMQAAGEEAATVCSAAGLEPDDEVFGQYREQGCLLWRGFGLQAMADQCIGNVDSLDKGRVMPIHYGSKALRFQTISSPLATQIPHATGAALAVKLAKEDRVVACYFGEGAASEGDAHPALNFAATLRVPALFIVRNNGYAISTPSDEQFAGDGIAPRALALGMDAIRVDGNDALATVAAVRDARARVRATGAPALVELMTYRLSHHSTSDDASKYRGADELKALSVRARHPVDRLRAYMAERGHWDDDDEASARADTRAEVRAALDAAEAKDKPHVDTLFDDVYDELTPELEKQKAALNAWMAAKGE</sequence>
<dbReference type="EMBL" id="JBBJCI010000038">
    <property type="protein sequence ID" value="KAK7250151.1"/>
    <property type="molecule type" value="Genomic_DNA"/>
</dbReference>
<dbReference type="Gene3D" id="3.40.50.970">
    <property type="match status" value="1"/>
</dbReference>
<evidence type="ECO:0000313" key="5">
    <source>
        <dbReference type="Proteomes" id="UP001363151"/>
    </source>
</evidence>
<name>A0ABR1G9X7_AURAN</name>
<evidence type="ECO:0000256" key="1">
    <source>
        <dbReference type="ARBA" id="ARBA00023002"/>
    </source>
</evidence>
<comment type="cofactor">
    <cofactor evidence="2">
        <name>thiamine diphosphate</name>
        <dbReference type="ChEBI" id="CHEBI:58937"/>
    </cofactor>
</comment>
<accession>A0ABR1G9X7</accession>
<keyword evidence="5" id="KW-1185">Reference proteome</keyword>
<gene>
    <name evidence="4" type="ORF">SO694_00006512</name>
</gene>
<proteinExistence type="inferred from homology"/>
<evidence type="ECO:0000259" key="3">
    <source>
        <dbReference type="Pfam" id="PF00676"/>
    </source>
</evidence>
<dbReference type="InterPro" id="IPR050771">
    <property type="entry name" value="Alpha-ketoacid_DH_E1_comp"/>
</dbReference>
<comment type="similarity">
    <text evidence="2">Belongs to the BCKDHA family.</text>
</comment>
<organism evidence="4 5">
    <name type="scientific">Aureococcus anophagefferens</name>
    <name type="common">Harmful bloom alga</name>
    <dbReference type="NCBI Taxonomy" id="44056"/>
    <lineage>
        <taxon>Eukaryota</taxon>
        <taxon>Sar</taxon>
        <taxon>Stramenopiles</taxon>
        <taxon>Ochrophyta</taxon>
        <taxon>Pelagophyceae</taxon>
        <taxon>Pelagomonadales</taxon>
        <taxon>Pelagomonadaceae</taxon>
        <taxon>Aureococcus</taxon>
    </lineage>
</organism>
<comment type="caution">
    <text evidence="4">The sequence shown here is derived from an EMBL/GenBank/DDBJ whole genome shotgun (WGS) entry which is preliminary data.</text>
</comment>
<dbReference type="EC" id="1.2.4.4" evidence="2"/>
<dbReference type="CDD" id="cd02000">
    <property type="entry name" value="TPP_E1_PDC_ADC_BCADC"/>
    <property type="match status" value="1"/>
</dbReference>
<keyword evidence="1 2" id="KW-0560">Oxidoreductase</keyword>